<evidence type="ECO:0000256" key="14">
    <source>
        <dbReference type="SAM" id="SignalP"/>
    </source>
</evidence>
<evidence type="ECO:0000313" key="16">
    <source>
        <dbReference type="EMBL" id="RDW88123.1"/>
    </source>
</evidence>
<dbReference type="CDD" id="cd05811">
    <property type="entry name" value="CBM20_glucoamylase"/>
    <property type="match status" value="1"/>
</dbReference>
<dbReference type="GO" id="GO:0000272">
    <property type="term" value="P:polysaccharide catabolic process"/>
    <property type="evidence" value="ECO:0007669"/>
    <property type="project" value="UniProtKB-KW"/>
</dbReference>
<organism evidence="16 17">
    <name type="scientific">Coleophoma cylindrospora</name>
    <dbReference type="NCBI Taxonomy" id="1849047"/>
    <lineage>
        <taxon>Eukaryota</taxon>
        <taxon>Fungi</taxon>
        <taxon>Dikarya</taxon>
        <taxon>Ascomycota</taxon>
        <taxon>Pezizomycotina</taxon>
        <taxon>Leotiomycetes</taxon>
        <taxon>Helotiales</taxon>
        <taxon>Dermateaceae</taxon>
        <taxon>Coleophoma</taxon>
    </lineage>
</organism>
<dbReference type="InterPro" id="IPR002044">
    <property type="entry name" value="CBM20"/>
</dbReference>
<dbReference type="Gene3D" id="2.60.40.10">
    <property type="entry name" value="Immunoglobulins"/>
    <property type="match status" value="1"/>
</dbReference>
<dbReference type="SUPFAM" id="SSF51011">
    <property type="entry name" value="Glycosyl hydrolase domain"/>
    <property type="match status" value="1"/>
</dbReference>
<dbReference type="AlphaFoldDB" id="A0A3D8SP64"/>
<keyword evidence="9" id="KW-1015">Disulfide bond</keyword>
<dbReference type="Pfam" id="PF09260">
    <property type="entry name" value="A_amylase_dom_C"/>
    <property type="match status" value="1"/>
</dbReference>
<evidence type="ECO:0000313" key="17">
    <source>
        <dbReference type="Proteomes" id="UP000256645"/>
    </source>
</evidence>
<dbReference type="InterPro" id="IPR013783">
    <property type="entry name" value="Ig-like_fold"/>
</dbReference>
<dbReference type="Pfam" id="PF00128">
    <property type="entry name" value="Alpha-amylase"/>
    <property type="match status" value="2"/>
</dbReference>
<evidence type="ECO:0000256" key="4">
    <source>
        <dbReference type="ARBA" id="ARBA00012595"/>
    </source>
</evidence>
<dbReference type="OrthoDB" id="204980at2759"/>
<feature type="signal peptide" evidence="14">
    <location>
        <begin position="1"/>
        <end position="22"/>
    </location>
</feature>
<dbReference type="SMART" id="SM01065">
    <property type="entry name" value="CBM_2"/>
    <property type="match status" value="1"/>
</dbReference>
<dbReference type="GO" id="GO:2001070">
    <property type="term" value="F:starch binding"/>
    <property type="evidence" value="ECO:0007669"/>
    <property type="project" value="InterPro"/>
</dbReference>
<evidence type="ECO:0000256" key="5">
    <source>
        <dbReference type="ARBA" id="ARBA00022723"/>
    </source>
</evidence>
<dbReference type="GO" id="GO:0004556">
    <property type="term" value="F:alpha-amylase activity"/>
    <property type="evidence" value="ECO:0007669"/>
    <property type="project" value="UniProtKB-EC"/>
</dbReference>
<dbReference type="CDD" id="cd11319">
    <property type="entry name" value="AmyAc_euk_AmyA"/>
    <property type="match status" value="1"/>
</dbReference>
<dbReference type="EMBL" id="PDLM01000001">
    <property type="protein sequence ID" value="RDW88123.1"/>
    <property type="molecule type" value="Genomic_DNA"/>
</dbReference>
<dbReference type="STRING" id="1849047.A0A3D8SP64"/>
<dbReference type="FunFam" id="2.60.40.10:FF:000552">
    <property type="entry name" value="Related to glucoamylase"/>
    <property type="match status" value="1"/>
</dbReference>
<feature type="domain" description="CBM20" evidence="15">
    <location>
        <begin position="518"/>
        <end position="622"/>
    </location>
</feature>
<dbReference type="InterPro" id="IPR006047">
    <property type="entry name" value="GH13_cat_dom"/>
</dbReference>
<dbReference type="PANTHER" id="PTHR10357:SF215">
    <property type="entry name" value="ALPHA-AMYLASE 1"/>
    <property type="match status" value="1"/>
</dbReference>
<comment type="similarity">
    <text evidence="3">Belongs to the glycosyl hydrolase 13 family.</text>
</comment>
<evidence type="ECO:0000256" key="11">
    <source>
        <dbReference type="ARBA" id="ARBA00023277"/>
    </source>
</evidence>
<dbReference type="SUPFAM" id="SSF49452">
    <property type="entry name" value="Starch-binding domain-like"/>
    <property type="match status" value="1"/>
</dbReference>
<dbReference type="InterPro" id="IPR013780">
    <property type="entry name" value="Glyco_hydro_b"/>
</dbReference>
<evidence type="ECO:0000256" key="12">
    <source>
        <dbReference type="ARBA" id="ARBA00023295"/>
    </source>
</evidence>
<dbReference type="PROSITE" id="PS51166">
    <property type="entry name" value="CBM20"/>
    <property type="match status" value="1"/>
</dbReference>
<dbReference type="PANTHER" id="PTHR10357">
    <property type="entry name" value="ALPHA-AMYLASE FAMILY MEMBER"/>
    <property type="match status" value="1"/>
</dbReference>
<name>A0A3D8SP64_9HELO</name>
<dbReference type="SUPFAM" id="SSF51445">
    <property type="entry name" value="(Trans)glycosidases"/>
    <property type="match status" value="1"/>
</dbReference>
<dbReference type="GO" id="GO:0005509">
    <property type="term" value="F:calcium ion binding"/>
    <property type="evidence" value="ECO:0007669"/>
    <property type="project" value="InterPro"/>
</dbReference>
<keyword evidence="10" id="KW-0325">Glycoprotein</keyword>
<evidence type="ECO:0000256" key="1">
    <source>
        <dbReference type="ARBA" id="ARBA00000548"/>
    </source>
</evidence>
<keyword evidence="5" id="KW-0479">Metal-binding</keyword>
<keyword evidence="8" id="KW-0106">Calcium</keyword>
<comment type="caution">
    <text evidence="16">The sequence shown here is derived from an EMBL/GenBank/DDBJ whole genome shotgun (WGS) entry which is preliminary data.</text>
</comment>
<dbReference type="Gene3D" id="3.20.20.80">
    <property type="entry name" value="Glycosidases"/>
    <property type="match status" value="2"/>
</dbReference>
<evidence type="ECO:0000256" key="9">
    <source>
        <dbReference type="ARBA" id="ARBA00023157"/>
    </source>
</evidence>
<gene>
    <name evidence="16" type="ORF">BP6252_00155</name>
</gene>
<sequence>MKLFSVSRVALCYISFASTVWALTPAQWRAQSVYQVVTDRFARTDGSTTYSCSTADQAYCGGTWQGIIKHLDYIQGMGFTAIWISPVTAQLAGSSLDGSAYHGYWQQDIYSLNSNFGTAADLKALSDALHTRGMQSYFHDFCLIDYNDPTSVKMCWEGDNIVSLPDLRTEDSNVASVWNEWITSLVANYSIDGLRVDSAQQVDNAFFPPFETAAGVYIVGEVFNGDPAYVCPYQESMSGVLNYPTFFWITQAFESTSGSISNLVDGVNKIKSDCLDTTLLGSFLENHDNPRFPSLTSDISLTKNAIAFTMLQDGIPITYYGQEQHYSGGAVPADREALWSSSYDTSATLYTWITALNEIRTHAISKQAAYLTYKAYPVYSDSSTIVMRKGNQGYQTIGVFTNLGASGSSYTLTLTPSETGFTASQALVEVMSCTAYTTDSSGNLVVAMAGGLPRVFYPLAQLTGSGICGITGKTVSVPAGPIPKVFQRFNGDRNIETDSVACLCRCYEHDPHNEQATSCTSTSAAVTFDVLKTTSYGQTMKVSGNVTALGTWVISSAVALDATAYTASNPLWAGTVNLTPGTAVAYKYVIINSDGTATWEADPNRIITVPCAATTVSNTWQS</sequence>
<evidence type="ECO:0000256" key="3">
    <source>
        <dbReference type="ARBA" id="ARBA00008061"/>
    </source>
</evidence>
<dbReference type="Proteomes" id="UP000256645">
    <property type="component" value="Unassembled WGS sequence"/>
</dbReference>
<dbReference type="InterPro" id="IPR015340">
    <property type="entry name" value="A_amylase_C_dom"/>
</dbReference>
<comment type="cofactor">
    <cofactor evidence="2">
        <name>Ca(2+)</name>
        <dbReference type="ChEBI" id="CHEBI:29108"/>
    </cofactor>
</comment>
<evidence type="ECO:0000256" key="8">
    <source>
        <dbReference type="ARBA" id="ARBA00022837"/>
    </source>
</evidence>
<dbReference type="EC" id="3.2.1.1" evidence="4"/>
<feature type="chain" id="PRO_5017725522" description="alpha-amylase" evidence="14">
    <location>
        <begin position="23"/>
        <end position="622"/>
    </location>
</feature>
<keyword evidence="17" id="KW-1185">Reference proteome</keyword>
<evidence type="ECO:0000259" key="15">
    <source>
        <dbReference type="PROSITE" id="PS51166"/>
    </source>
</evidence>
<evidence type="ECO:0000256" key="6">
    <source>
        <dbReference type="ARBA" id="ARBA00022729"/>
    </source>
</evidence>
<reference evidence="16 17" key="1">
    <citation type="journal article" date="2018" name="IMA Fungus">
        <title>IMA Genome-F 9: Draft genome sequence of Annulohypoxylon stygium, Aspergillus mulundensis, Berkeleyomyces basicola (syn. Thielaviopsis basicola), Ceratocystis smalleyi, two Cercospora beticola strains, Coleophoma cylindrospora, Fusarium fracticaudum, Phialophora cf. hyalina, and Morchella septimelata.</title>
        <authorList>
            <person name="Wingfield B.D."/>
            <person name="Bills G.F."/>
            <person name="Dong Y."/>
            <person name="Huang W."/>
            <person name="Nel W.J."/>
            <person name="Swalarsk-Parry B.S."/>
            <person name="Vaghefi N."/>
            <person name="Wilken P.M."/>
            <person name="An Z."/>
            <person name="de Beer Z.W."/>
            <person name="De Vos L."/>
            <person name="Chen L."/>
            <person name="Duong T.A."/>
            <person name="Gao Y."/>
            <person name="Hammerbacher A."/>
            <person name="Kikkert J.R."/>
            <person name="Li Y."/>
            <person name="Li H."/>
            <person name="Li K."/>
            <person name="Li Q."/>
            <person name="Liu X."/>
            <person name="Ma X."/>
            <person name="Naidoo K."/>
            <person name="Pethybridge S.J."/>
            <person name="Sun J."/>
            <person name="Steenkamp E.T."/>
            <person name="van der Nest M.A."/>
            <person name="van Wyk S."/>
            <person name="Wingfield M.J."/>
            <person name="Xiong C."/>
            <person name="Yue Q."/>
            <person name="Zhang X."/>
        </authorList>
    </citation>
    <scope>NUCLEOTIDE SEQUENCE [LARGE SCALE GENOMIC DNA]</scope>
    <source>
        <strain evidence="16 17">BP6252</strain>
    </source>
</reference>
<keyword evidence="7" id="KW-0378">Hydrolase</keyword>
<dbReference type="InterPro" id="IPR034836">
    <property type="entry name" value="CBM20_glucoamylase"/>
</dbReference>
<dbReference type="Gene3D" id="2.60.40.1180">
    <property type="entry name" value="Golgi alpha-mannosidase II"/>
    <property type="match status" value="1"/>
</dbReference>
<keyword evidence="13" id="KW-0624">Polysaccharide degradation</keyword>
<comment type="catalytic activity">
    <reaction evidence="1">
        <text>Endohydrolysis of (1-&gt;4)-alpha-D-glucosidic linkages in polysaccharides containing three or more (1-&gt;4)-alpha-linked D-glucose units.</text>
        <dbReference type="EC" id="3.2.1.1"/>
    </reaction>
</comment>
<protein>
    <recommendedName>
        <fullName evidence="4">alpha-amylase</fullName>
        <ecNumber evidence="4">3.2.1.1</ecNumber>
    </recommendedName>
</protein>
<dbReference type="InterPro" id="IPR013784">
    <property type="entry name" value="Carb-bd-like_fold"/>
</dbReference>
<dbReference type="Pfam" id="PF00686">
    <property type="entry name" value="CBM_20"/>
    <property type="match status" value="1"/>
</dbReference>
<keyword evidence="6 14" id="KW-0732">Signal</keyword>
<dbReference type="InterPro" id="IPR017853">
    <property type="entry name" value="GH"/>
</dbReference>
<evidence type="ECO:0000256" key="10">
    <source>
        <dbReference type="ARBA" id="ARBA00023180"/>
    </source>
</evidence>
<dbReference type="SMART" id="SM00642">
    <property type="entry name" value="Aamy"/>
    <property type="match status" value="1"/>
</dbReference>
<keyword evidence="12" id="KW-0326">Glycosidase</keyword>
<accession>A0A3D8SP64</accession>
<evidence type="ECO:0000256" key="13">
    <source>
        <dbReference type="ARBA" id="ARBA00023326"/>
    </source>
</evidence>
<proteinExistence type="inferred from homology"/>
<evidence type="ECO:0000256" key="7">
    <source>
        <dbReference type="ARBA" id="ARBA00022801"/>
    </source>
</evidence>
<evidence type="ECO:0000256" key="2">
    <source>
        <dbReference type="ARBA" id="ARBA00001913"/>
    </source>
</evidence>
<keyword evidence="11" id="KW-0119">Carbohydrate metabolism</keyword>